<evidence type="ECO:0000256" key="7">
    <source>
        <dbReference type="SAM" id="SignalP"/>
    </source>
</evidence>
<dbReference type="PANTHER" id="PTHR12916">
    <property type="entry name" value="CYTOCHROME C OXIDASE POLYPEPTIDE VIC-2"/>
    <property type="match status" value="1"/>
</dbReference>
<feature type="disulfide bond" evidence="6">
    <location>
        <begin position="138"/>
        <end position="165"/>
    </location>
</feature>
<feature type="signal peptide" evidence="7">
    <location>
        <begin position="1"/>
        <end position="26"/>
    </location>
</feature>
<evidence type="ECO:0000256" key="4">
    <source>
        <dbReference type="ARBA" id="ARBA00023157"/>
    </source>
</evidence>
<evidence type="ECO:0000313" key="10">
    <source>
        <dbReference type="EMBL" id="PIO23716.1"/>
    </source>
</evidence>
<dbReference type="CDD" id="cd00110">
    <property type="entry name" value="LamG"/>
    <property type="match status" value="1"/>
</dbReference>
<sequence length="240" mass="26193">MLIILTCWNIKSCWLLLLHITSLCTVSDVCHLALMSRAQWCSPLNLSLFFGLQLDNGYLQYKYQCQGIMTKNLLLETMVNDGTLHSIILEVTAKFAKFHVDSIESELPLPDCSGHSSHLFIGALIQESDYVSQGFQGCLDDISINGQAVESMGQSIQQKGTSPCCDHNHACKHNPCPSERMCAEMPNGAYACLCHSPFPGPNCVMGTNPCATSSCSHGRICSPMSNGFTCSCPPGYQGDR</sequence>
<dbReference type="InterPro" id="IPR001791">
    <property type="entry name" value="Laminin_G"/>
</dbReference>
<dbReference type="PROSITE" id="PS50026">
    <property type="entry name" value="EGF_3"/>
    <property type="match status" value="2"/>
</dbReference>
<feature type="domain" description="Laminin G" evidence="8">
    <location>
        <begin position="1"/>
        <end position="165"/>
    </location>
</feature>
<keyword evidence="4 5" id="KW-1015">Disulfide bond</keyword>
<dbReference type="InterPro" id="IPR000742">
    <property type="entry name" value="EGF"/>
</dbReference>
<dbReference type="AlphaFoldDB" id="A0A2G9R771"/>
<evidence type="ECO:0000256" key="2">
    <source>
        <dbReference type="ARBA" id="ARBA00022729"/>
    </source>
</evidence>
<dbReference type="SMART" id="SM00282">
    <property type="entry name" value="LamG"/>
    <property type="match status" value="1"/>
</dbReference>
<keyword evidence="3" id="KW-0677">Repeat</keyword>
<dbReference type="Gene3D" id="2.60.120.200">
    <property type="match status" value="1"/>
</dbReference>
<dbReference type="CDD" id="cd00053">
    <property type="entry name" value="EGF"/>
    <property type="match status" value="1"/>
</dbReference>
<dbReference type="PANTHER" id="PTHR12916:SF4">
    <property type="entry name" value="UNINFLATABLE, ISOFORM C"/>
    <property type="match status" value="1"/>
</dbReference>
<dbReference type="EMBL" id="KV956807">
    <property type="protein sequence ID" value="PIO23716.1"/>
    <property type="molecule type" value="Genomic_DNA"/>
</dbReference>
<evidence type="ECO:0000256" key="6">
    <source>
        <dbReference type="PROSITE-ProRule" id="PRU00122"/>
    </source>
</evidence>
<keyword evidence="2 7" id="KW-0732">Signal</keyword>
<dbReference type="PROSITE" id="PS00022">
    <property type="entry name" value="EGF_1"/>
    <property type="match status" value="1"/>
</dbReference>
<reference evidence="11" key="1">
    <citation type="journal article" date="2017" name="Nat. Commun.">
        <title>The North American bullfrog draft genome provides insight into hormonal regulation of long noncoding RNA.</title>
        <authorList>
            <person name="Hammond S.A."/>
            <person name="Warren R.L."/>
            <person name="Vandervalk B.P."/>
            <person name="Kucuk E."/>
            <person name="Khan H."/>
            <person name="Gibb E.A."/>
            <person name="Pandoh P."/>
            <person name="Kirk H."/>
            <person name="Zhao Y."/>
            <person name="Jones M."/>
            <person name="Mungall A.J."/>
            <person name="Coope R."/>
            <person name="Pleasance S."/>
            <person name="Moore R.A."/>
            <person name="Holt R.A."/>
            <person name="Round J.M."/>
            <person name="Ohora S."/>
            <person name="Walle B.V."/>
            <person name="Veldhoen N."/>
            <person name="Helbing C.C."/>
            <person name="Birol I."/>
        </authorList>
    </citation>
    <scope>NUCLEOTIDE SEQUENCE [LARGE SCALE GENOMIC DNA]</scope>
</reference>
<feature type="disulfide bond" evidence="5">
    <location>
        <begin position="194"/>
        <end position="203"/>
    </location>
</feature>
<organism evidence="10 11">
    <name type="scientific">Aquarana catesbeiana</name>
    <name type="common">American bullfrog</name>
    <name type="synonym">Rana catesbeiana</name>
    <dbReference type="NCBI Taxonomy" id="8400"/>
    <lineage>
        <taxon>Eukaryota</taxon>
        <taxon>Metazoa</taxon>
        <taxon>Chordata</taxon>
        <taxon>Craniata</taxon>
        <taxon>Vertebrata</taxon>
        <taxon>Euteleostomi</taxon>
        <taxon>Amphibia</taxon>
        <taxon>Batrachia</taxon>
        <taxon>Anura</taxon>
        <taxon>Neobatrachia</taxon>
        <taxon>Ranoidea</taxon>
        <taxon>Ranidae</taxon>
        <taxon>Aquarana</taxon>
    </lineage>
</organism>
<evidence type="ECO:0008006" key="12">
    <source>
        <dbReference type="Google" id="ProtNLM"/>
    </source>
</evidence>
<keyword evidence="1 5" id="KW-0245">EGF-like domain</keyword>
<evidence type="ECO:0000259" key="9">
    <source>
        <dbReference type="PROSITE" id="PS50026"/>
    </source>
</evidence>
<dbReference type="InterPro" id="IPR013320">
    <property type="entry name" value="ConA-like_dom_sf"/>
</dbReference>
<evidence type="ECO:0000256" key="5">
    <source>
        <dbReference type="PROSITE-ProRule" id="PRU00076"/>
    </source>
</evidence>
<keyword evidence="11" id="KW-1185">Reference proteome</keyword>
<dbReference type="SUPFAM" id="SSF49899">
    <property type="entry name" value="Concanavalin A-like lectins/glucanases"/>
    <property type="match status" value="1"/>
</dbReference>
<comment type="caution">
    <text evidence="5">Lacks conserved residue(s) required for the propagation of feature annotation.</text>
</comment>
<feature type="chain" id="PRO_5013957025" description="EGF-like domain-containing protein" evidence="7">
    <location>
        <begin position="27"/>
        <end position="240"/>
    </location>
</feature>
<dbReference type="Pfam" id="PF02210">
    <property type="entry name" value="Laminin_G_2"/>
    <property type="match status" value="1"/>
</dbReference>
<dbReference type="Gene3D" id="2.10.25.10">
    <property type="entry name" value="Laminin"/>
    <property type="match status" value="1"/>
</dbReference>
<accession>A0A2G9R771</accession>
<name>A0A2G9R771_AQUCT</name>
<dbReference type="PROSITE" id="PS01186">
    <property type="entry name" value="EGF_2"/>
    <property type="match status" value="1"/>
</dbReference>
<dbReference type="PROSITE" id="PS50025">
    <property type="entry name" value="LAM_G_DOMAIN"/>
    <property type="match status" value="1"/>
</dbReference>
<proteinExistence type="predicted"/>
<dbReference type="Proteomes" id="UP000228934">
    <property type="component" value="Unassembled WGS sequence"/>
</dbReference>
<gene>
    <name evidence="10" type="ORF">AB205_0214390</name>
</gene>
<evidence type="ECO:0000313" key="11">
    <source>
        <dbReference type="Proteomes" id="UP000228934"/>
    </source>
</evidence>
<dbReference type="Pfam" id="PF00008">
    <property type="entry name" value="EGF"/>
    <property type="match status" value="1"/>
</dbReference>
<feature type="domain" description="EGF-like" evidence="9">
    <location>
        <begin position="167"/>
        <end position="204"/>
    </location>
</feature>
<feature type="domain" description="EGF-like" evidence="9">
    <location>
        <begin position="206"/>
        <end position="240"/>
    </location>
</feature>
<evidence type="ECO:0000259" key="8">
    <source>
        <dbReference type="PROSITE" id="PS50025"/>
    </source>
</evidence>
<dbReference type="OrthoDB" id="26203at2759"/>
<evidence type="ECO:0000256" key="3">
    <source>
        <dbReference type="ARBA" id="ARBA00022737"/>
    </source>
</evidence>
<protein>
    <recommendedName>
        <fullName evidence="12">EGF-like domain-containing protein</fullName>
    </recommendedName>
</protein>
<dbReference type="SUPFAM" id="SSF57196">
    <property type="entry name" value="EGF/Laminin"/>
    <property type="match status" value="2"/>
</dbReference>
<evidence type="ECO:0000256" key="1">
    <source>
        <dbReference type="ARBA" id="ARBA00022536"/>
    </source>
</evidence>